<name>A0AA35Y7D9_LACSI</name>
<dbReference type="AlphaFoldDB" id="A0AA35Y7D9"/>
<organism evidence="2 3">
    <name type="scientific">Lactuca saligna</name>
    <name type="common">Willowleaf lettuce</name>
    <dbReference type="NCBI Taxonomy" id="75948"/>
    <lineage>
        <taxon>Eukaryota</taxon>
        <taxon>Viridiplantae</taxon>
        <taxon>Streptophyta</taxon>
        <taxon>Embryophyta</taxon>
        <taxon>Tracheophyta</taxon>
        <taxon>Spermatophyta</taxon>
        <taxon>Magnoliopsida</taxon>
        <taxon>eudicotyledons</taxon>
        <taxon>Gunneridae</taxon>
        <taxon>Pentapetalae</taxon>
        <taxon>asterids</taxon>
        <taxon>campanulids</taxon>
        <taxon>Asterales</taxon>
        <taxon>Asteraceae</taxon>
        <taxon>Cichorioideae</taxon>
        <taxon>Cichorieae</taxon>
        <taxon>Lactucinae</taxon>
        <taxon>Lactuca</taxon>
    </lineage>
</organism>
<gene>
    <name evidence="2" type="ORF">LSALG_LOCUS1429</name>
</gene>
<protein>
    <submittedName>
        <fullName evidence="2">Uncharacterized protein</fullName>
    </submittedName>
</protein>
<proteinExistence type="predicted"/>
<feature type="compositionally biased region" description="Basic and acidic residues" evidence="1">
    <location>
        <begin position="84"/>
        <end position="93"/>
    </location>
</feature>
<reference evidence="2" key="1">
    <citation type="submission" date="2023-04" db="EMBL/GenBank/DDBJ databases">
        <authorList>
            <person name="Vijverberg K."/>
            <person name="Xiong W."/>
            <person name="Schranz E."/>
        </authorList>
    </citation>
    <scope>NUCLEOTIDE SEQUENCE</scope>
</reference>
<evidence type="ECO:0000256" key="1">
    <source>
        <dbReference type="SAM" id="MobiDB-lite"/>
    </source>
</evidence>
<dbReference type="EMBL" id="OX465086">
    <property type="protein sequence ID" value="CAI9260598.1"/>
    <property type="molecule type" value="Genomic_DNA"/>
</dbReference>
<feature type="region of interest" description="Disordered" evidence="1">
    <location>
        <begin position="29"/>
        <end position="123"/>
    </location>
</feature>
<accession>A0AA35Y7D9</accession>
<sequence>MNTAGVLVSPTVKNTGSRLSGIRVLISTRSHQSQRKMTSMKMRKESQIQTWKMGETEREEGEIWIENNSEEGTKVEETVILEDNGTRRAKDTMPVEVTSSVEPATPGTAPTDGGWHTRSSTVA</sequence>
<evidence type="ECO:0000313" key="3">
    <source>
        <dbReference type="Proteomes" id="UP001177003"/>
    </source>
</evidence>
<keyword evidence="3" id="KW-1185">Reference proteome</keyword>
<dbReference type="Proteomes" id="UP001177003">
    <property type="component" value="Chromosome 0"/>
</dbReference>
<evidence type="ECO:0000313" key="2">
    <source>
        <dbReference type="EMBL" id="CAI9260598.1"/>
    </source>
</evidence>